<dbReference type="InterPro" id="IPR000835">
    <property type="entry name" value="HTH_MarR-typ"/>
</dbReference>
<gene>
    <name evidence="3" type="ORF">AB1207_22590</name>
</gene>
<feature type="region of interest" description="Disordered" evidence="1">
    <location>
        <begin position="130"/>
        <end position="161"/>
    </location>
</feature>
<protein>
    <submittedName>
        <fullName evidence="3">MarR family winged helix-turn-helix transcriptional regulator</fullName>
    </submittedName>
</protein>
<name>A0ABV3PD36_9ACTN</name>
<dbReference type="EMBL" id="JBFNQN010000019">
    <property type="protein sequence ID" value="MEW9267540.1"/>
    <property type="molecule type" value="Genomic_DNA"/>
</dbReference>
<dbReference type="Proteomes" id="UP001555826">
    <property type="component" value="Unassembled WGS sequence"/>
</dbReference>
<dbReference type="PROSITE" id="PS50995">
    <property type="entry name" value="HTH_MARR_2"/>
    <property type="match status" value="1"/>
</dbReference>
<dbReference type="InterPro" id="IPR036390">
    <property type="entry name" value="WH_DNA-bd_sf"/>
</dbReference>
<comment type="caution">
    <text evidence="3">The sequence shown here is derived from an EMBL/GenBank/DDBJ whole genome shotgun (WGS) entry which is preliminary data.</text>
</comment>
<evidence type="ECO:0000259" key="2">
    <source>
        <dbReference type="PROSITE" id="PS50995"/>
    </source>
</evidence>
<sequence>MATPHACAALVDVFPDLLRTRRALVGTQNTPAIVALTVVLQHGPLRISEVADHLALDLSTVSRQISHLKQRGLLTSSPDPADGRSQRLSVTPAGLEELRTVRRAVVDRLVDHLDGWGDDEVEHLTRLLGRLTGTEPPPETVDLTDHQSSPTRHEMQLQGNA</sequence>
<evidence type="ECO:0000313" key="4">
    <source>
        <dbReference type="Proteomes" id="UP001555826"/>
    </source>
</evidence>
<dbReference type="Gene3D" id="1.10.10.10">
    <property type="entry name" value="Winged helix-like DNA-binding domain superfamily/Winged helix DNA-binding domain"/>
    <property type="match status" value="1"/>
</dbReference>
<reference evidence="3 4" key="1">
    <citation type="submission" date="2024-07" db="EMBL/GenBank/DDBJ databases">
        <authorList>
            <person name="Thanompreechachai J."/>
            <person name="Duangmal K."/>
        </authorList>
    </citation>
    <scope>NUCLEOTIDE SEQUENCE [LARGE SCALE GENOMIC DNA]</scope>
    <source>
        <strain evidence="3 4">KCTC 19886</strain>
    </source>
</reference>
<dbReference type="PANTHER" id="PTHR33164:SF57">
    <property type="entry name" value="MARR-FAMILY TRANSCRIPTIONAL REGULATOR"/>
    <property type="match status" value="1"/>
</dbReference>
<dbReference type="RefSeq" id="WP_367640931.1">
    <property type="nucleotide sequence ID" value="NZ_JBFNQN010000019.1"/>
</dbReference>
<dbReference type="SUPFAM" id="SSF46785">
    <property type="entry name" value="Winged helix' DNA-binding domain"/>
    <property type="match status" value="1"/>
</dbReference>
<feature type="domain" description="HTH marR-type" evidence="2">
    <location>
        <begin position="1"/>
        <end position="133"/>
    </location>
</feature>
<proteinExistence type="predicted"/>
<dbReference type="PANTHER" id="PTHR33164">
    <property type="entry name" value="TRANSCRIPTIONAL REGULATOR, MARR FAMILY"/>
    <property type="match status" value="1"/>
</dbReference>
<dbReference type="Pfam" id="PF01047">
    <property type="entry name" value="MarR"/>
    <property type="match status" value="1"/>
</dbReference>
<dbReference type="PRINTS" id="PR00598">
    <property type="entry name" value="HTHMARR"/>
</dbReference>
<organism evidence="3 4">
    <name type="scientific">Kineococcus endophyticus</name>
    <dbReference type="NCBI Taxonomy" id="1181883"/>
    <lineage>
        <taxon>Bacteria</taxon>
        <taxon>Bacillati</taxon>
        <taxon>Actinomycetota</taxon>
        <taxon>Actinomycetes</taxon>
        <taxon>Kineosporiales</taxon>
        <taxon>Kineosporiaceae</taxon>
        <taxon>Kineococcus</taxon>
    </lineage>
</organism>
<dbReference type="InterPro" id="IPR039422">
    <property type="entry name" value="MarR/SlyA-like"/>
</dbReference>
<dbReference type="InterPro" id="IPR036388">
    <property type="entry name" value="WH-like_DNA-bd_sf"/>
</dbReference>
<dbReference type="SMART" id="SM00347">
    <property type="entry name" value="HTH_MARR"/>
    <property type="match status" value="1"/>
</dbReference>
<accession>A0ABV3PD36</accession>
<evidence type="ECO:0000256" key="1">
    <source>
        <dbReference type="SAM" id="MobiDB-lite"/>
    </source>
</evidence>
<evidence type="ECO:0000313" key="3">
    <source>
        <dbReference type="EMBL" id="MEW9267540.1"/>
    </source>
</evidence>
<keyword evidence="4" id="KW-1185">Reference proteome</keyword>